<protein>
    <submittedName>
        <fullName evidence="1">Uncharacterized protein</fullName>
    </submittedName>
</protein>
<evidence type="ECO:0000313" key="1">
    <source>
        <dbReference type="EMBL" id="SEJ32433.1"/>
    </source>
</evidence>
<accession>A0A1H6XTQ4</accession>
<name>A0A1H6XTQ4_9BACT</name>
<dbReference type="EMBL" id="FNXY01000006">
    <property type="protein sequence ID" value="SEJ32433.1"/>
    <property type="molecule type" value="Genomic_DNA"/>
</dbReference>
<dbReference type="Proteomes" id="UP000199532">
    <property type="component" value="Unassembled WGS sequence"/>
</dbReference>
<evidence type="ECO:0000313" key="2">
    <source>
        <dbReference type="Proteomes" id="UP000199532"/>
    </source>
</evidence>
<dbReference type="OrthoDB" id="963365at2"/>
<dbReference type="RefSeq" id="WP_090338187.1">
    <property type="nucleotide sequence ID" value="NZ_FNXY01000006.1"/>
</dbReference>
<reference evidence="1 2" key="1">
    <citation type="submission" date="2016-10" db="EMBL/GenBank/DDBJ databases">
        <authorList>
            <person name="de Groot N.N."/>
        </authorList>
    </citation>
    <scope>NUCLEOTIDE SEQUENCE [LARGE SCALE GENOMIC DNA]</scope>
    <source>
        <strain evidence="1 2">DSM 19938</strain>
    </source>
</reference>
<dbReference type="STRING" id="408657.SAMN04487995_4204"/>
<dbReference type="AlphaFoldDB" id="A0A1H6XTQ4"/>
<organism evidence="1 2">
    <name type="scientific">Dyadobacter koreensis</name>
    <dbReference type="NCBI Taxonomy" id="408657"/>
    <lineage>
        <taxon>Bacteria</taxon>
        <taxon>Pseudomonadati</taxon>
        <taxon>Bacteroidota</taxon>
        <taxon>Cytophagia</taxon>
        <taxon>Cytophagales</taxon>
        <taxon>Spirosomataceae</taxon>
        <taxon>Dyadobacter</taxon>
    </lineage>
</organism>
<gene>
    <name evidence="1" type="ORF">SAMN04487995_4204</name>
</gene>
<sequence length="123" mass="14550">MPQQSKIEKTLLEEIHVFLSKIEESNEDTKYSTDQQYIVDAIIELTRVKHRKAITDDFEKPYIHPLITIQKWIDELKLITDEAINDFTYGSRHSLFKKKVTEMNGYDIAQFIKYLKDDGLLKI</sequence>
<keyword evidence="2" id="KW-1185">Reference proteome</keyword>
<proteinExistence type="predicted"/>